<dbReference type="AlphaFoldDB" id="A0A9W9YWW7"/>
<dbReference type="GO" id="GO:0032266">
    <property type="term" value="F:phosphatidylinositol-3-phosphate binding"/>
    <property type="evidence" value="ECO:0007669"/>
    <property type="project" value="InterPro"/>
</dbReference>
<feature type="compositionally biased region" description="Low complexity" evidence="1">
    <location>
        <begin position="491"/>
        <end position="505"/>
    </location>
</feature>
<evidence type="ECO:0000313" key="3">
    <source>
        <dbReference type="Proteomes" id="UP001163046"/>
    </source>
</evidence>
<feature type="region of interest" description="Disordered" evidence="1">
    <location>
        <begin position="358"/>
        <end position="380"/>
    </location>
</feature>
<accession>A0A9W9YWW7</accession>
<name>A0A9W9YWW7_9CNID</name>
<gene>
    <name evidence="2" type="primary">ZFYVE26_6</name>
    <name evidence="2" type="ORF">OS493_028190</name>
</gene>
<dbReference type="GO" id="GO:0030496">
    <property type="term" value="C:midbody"/>
    <property type="evidence" value="ECO:0007669"/>
    <property type="project" value="TreeGrafter"/>
</dbReference>
<dbReference type="EMBL" id="MU826852">
    <property type="protein sequence ID" value="KAJ7371028.1"/>
    <property type="molecule type" value="Genomic_DNA"/>
</dbReference>
<dbReference type="GO" id="GO:0000724">
    <property type="term" value="P:double-strand break repair via homologous recombination"/>
    <property type="evidence" value="ECO:0007669"/>
    <property type="project" value="InterPro"/>
</dbReference>
<protein>
    <submittedName>
        <fullName evidence="2">Zinc finger FYVE domain-containing protein 26</fullName>
    </submittedName>
</protein>
<dbReference type="GO" id="GO:0000281">
    <property type="term" value="P:mitotic cytokinesis"/>
    <property type="evidence" value="ECO:0007669"/>
    <property type="project" value="InterPro"/>
</dbReference>
<dbReference type="GO" id="GO:0005765">
    <property type="term" value="C:lysosomal membrane"/>
    <property type="evidence" value="ECO:0007669"/>
    <property type="project" value="TreeGrafter"/>
</dbReference>
<feature type="compositionally biased region" description="Polar residues" evidence="1">
    <location>
        <begin position="555"/>
        <end position="607"/>
    </location>
</feature>
<dbReference type="PANTHER" id="PTHR46591">
    <property type="entry name" value="ZINC FINGER FYVE DOMAIN-CONTAINING PROTEIN 26"/>
    <property type="match status" value="1"/>
</dbReference>
<organism evidence="2 3">
    <name type="scientific">Desmophyllum pertusum</name>
    <dbReference type="NCBI Taxonomy" id="174260"/>
    <lineage>
        <taxon>Eukaryota</taxon>
        <taxon>Metazoa</taxon>
        <taxon>Cnidaria</taxon>
        <taxon>Anthozoa</taxon>
        <taxon>Hexacorallia</taxon>
        <taxon>Scleractinia</taxon>
        <taxon>Caryophylliina</taxon>
        <taxon>Caryophylliidae</taxon>
        <taxon>Desmophyllum</taxon>
    </lineage>
</organism>
<evidence type="ECO:0000256" key="1">
    <source>
        <dbReference type="SAM" id="MobiDB-lite"/>
    </source>
</evidence>
<dbReference type="GO" id="GO:0032465">
    <property type="term" value="P:regulation of cytokinesis"/>
    <property type="evidence" value="ECO:0007669"/>
    <property type="project" value="TreeGrafter"/>
</dbReference>
<dbReference type="InterPro" id="IPR028730">
    <property type="entry name" value="ZFYVE26"/>
</dbReference>
<proteinExistence type="predicted"/>
<sequence>MLSYMDPSPEMLSLSKCLDDLFKNLINQTLNHQHSCLDKGTLYSCLLSQSTTYLIEKFCYMENQMRFLIEGHPELPLSRSTLQGFKRQAAALVGPFVQVCYTQSFMEDRKEAWEFLFFHALNGNHILENIVETALVFVKDGDFSRLMQLLSPVEFSRLKPLVLLLGWPYCYSCENAKNLLEALWNPTEKAAHPSLYQACQKLAYQVQLVQWCTEKARPLLASTDSGSTQHQQASEMFQGLESHSVLHVLHKSVSLAHLPEKEVFELLRKRPVFSPLDASITTGRPGEVIEDRLDRAQKAESEDVAERNLENGPDSEIHPEVQRDIFLYHSYCALRDFMEAVTSSVEENSAKDNLEALHESAEDQSAETLSSVTSEHFDSSPDMACQKQTYCAHVASKLNAGKHHLAQVYPLTYRVEVLENIFSLLFGTYEDLYEGSLAQHNESDDLETMDEETRSLSKSSWTGSWESLASSVDLSFDGHAPNTPLKDQEKTSSPTASLPTTPDSTQRLKEAVMPPALDSASRRQLFRNGGRSESDLGLLKKVLLDGDERLVPATSQDARVTATSQAVTSQDARAPTTSQDASSTVTLNARQSENESLSGNLHSSKGSSRAAVSDENDLKCEFVIDDEIVSDVLKTLKECLMELNTAKFTELKKEKSESGVKQPLQDFLQTSVLRNTMEQRISRLGQFINEAQWRYQLVSWNDGTNSQKTRNSRKRLTRKSIS</sequence>
<dbReference type="Proteomes" id="UP001163046">
    <property type="component" value="Unassembled WGS sequence"/>
</dbReference>
<comment type="caution">
    <text evidence="2">The sequence shown here is derived from an EMBL/GenBank/DDBJ whole genome shotgun (WGS) entry which is preliminary data.</text>
</comment>
<feature type="region of interest" description="Disordered" evidence="1">
    <location>
        <begin position="476"/>
        <end position="531"/>
    </location>
</feature>
<keyword evidence="3" id="KW-1185">Reference proteome</keyword>
<reference evidence="2" key="1">
    <citation type="submission" date="2023-01" db="EMBL/GenBank/DDBJ databases">
        <title>Genome assembly of the deep-sea coral Lophelia pertusa.</title>
        <authorList>
            <person name="Herrera S."/>
            <person name="Cordes E."/>
        </authorList>
    </citation>
    <scope>NUCLEOTIDE SEQUENCE</scope>
    <source>
        <strain evidence="2">USNM1676648</strain>
        <tissue evidence="2">Polyp</tissue>
    </source>
</reference>
<dbReference type="PANTHER" id="PTHR46591:SF1">
    <property type="entry name" value="ZINC FINGER FYVE DOMAIN-CONTAINING PROTEIN 26"/>
    <property type="match status" value="1"/>
</dbReference>
<dbReference type="GO" id="GO:0005813">
    <property type="term" value="C:centrosome"/>
    <property type="evidence" value="ECO:0007669"/>
    <property type="project" value="TreeGrafter"/>
</dbReference>
<dbReference type="OrthoDB" id="1936617at2759"/>
<feature type="region of interest" description="Disordered" evidence="1">
    <location>
        <begin position="555"/>
        <end position="610"/>
    </location>
</feature>
<evidence type="ECO:0000313" key="2">
    <source>
        <dbReference type="EMBL" id="KAJ7371028.1"/>
    </source>
</evidence>
<feature type="region of interest" description="Disordered" evidence="1">
    <location>
        <begin position="296"/>
        <end position="316"/>
    </location>
</feature>